<feature type="chain" id="PRO_5045604957" description="Thioredoxin domain-containing protein" evidence="1">
    <location>
        <begin position="22"/>
        <end position="171"/>
    </location>
</feature>
<proteinExistence type="predicted"/>
<dbReference type="InterPro" id="IPR036249">
    <property type="entry name" value="Thioredoxin-like_sf"/>
</dbReference>
<protein>
    <recommendedName>
        <fullName evidence="4">Thioredoxin domain-containing protein</fullName>
    </recommendedName>
</protein>
<dbReference type="Proteomes" id="UP001231915">
    <property type="component" value="Unassembled WGS sequence"/>
</dbReference>
<evidence type="ECO:0008006" key="4">
    <source>
        <dbReference type="Google" id="ProtNLM"/>
    </source>
</evidence>
<dbReference type="RefSeq" id="WP_284138686.1">
    <property type="nucleotide sequence ID" value="NZ_JASJUT010000015.1"/>
</dbReference>
<keyword evidence="3" id="KW-1185">Reference proteome</keyword>
<organism evidence="2 3">
    <name type="scientific">Pseudoalteromonas obscura</name>
    <dbReference type="NCBI Taxonomy" id="3048491"/>
    <lineage>
        <taxon>Bacteria</taxon>
        <taxon>Pseudomonadati</taxon>
        <taxon>Pseudomonadota</taxon>
        <taxon>Gammaproteobacteria</taxon>
        <taxon>Alteromonadales</taxon>
        <taxon>Pseudoalteromonadaceae</taxon>
        <taxon>Pseudoalteromonas</taxon>
    </lineage>
</organism>
<gene>
    <name evidence="2" type="ORF">QNM18_24380</name>
</gene>
<reference evidence="2 3" key="1">
    <citation type="submission" date="2023-05" db="EMBL/GenBank/DDBJ databases">
        <title>Pseudoalteromonas ardens sp. nov., Pseudoalteromonas obscura sp. nov., and Pseudoalteromonas umbrosa sp. nov., isolated from the coral Montipora capitata.</title>
        <authorList>
            <person name="Thomas E.M."/>
            <person name="Smith E.M."/>
            <person name="Papke E."/>
            <person name="Shlafstein M.D."/>
            <person name="Oline D.K."/>
            <person name="Videau P."/>
            <person name="Saw J.H."/>
            <person name="Strangman W.K."/>
            <person name="Ushijima B."/>
        </authorList>
    </citation>
    <scope>NUCLEOTIDE SEQUENCE [LARGE SCALE GENOMIC DNA]</scope>
    <source>
        <strain evidence="2 3">P94</strain>
    </source>
</reference>
<dbReference type="SUPFAM" id="SSF52833">
    <property type="entry name" value="Thioredoxin-like"/>
    <property type="match status" value="1"/>
</dbReference>
<evidence type="ECO:0000256" key="1">
    <source>
        <dbReference type="SAM" id="SignalP"/>
    </source>
</evidence>
<dbReference type="EMBL" id="JASJUT010000015">
    <property type="protein sequence ID" value="MDK2598197.1"/>
    <property type="molecule type" value="Genomic_DNA"/>
</dbReference>
<comment type="caution">
    <text evidence="2">The sequence shown here is derived from an EMBL/GenBank/DDBJ whole genome shotgun (WGS) entry which is preliminary data.</text>
</comment>
<feature type="signal peptide" evidence="1">
    <location>
        <begin position="1"/>
        <end position="21"/>
    </location>
</feature>
<evidence type="ECO:0000313" key="2">
    <source>
        <dbReference type="EMBL" id="MDK2598197.1"/>
    </source>
</evidence>
<sequence>MTFKHVCVLMILLLAPMGAMASSPFYQLKLTPITPDAPSTLAAYRGQVLALLLVQPQCSWCKKQHKLLARMIKQQPKHCQKLIAMMMATGGDKHVLKREMKRYQSPFAITTFPNRLSQSLAVKSTPQLFILDSEGTLETYHIGFMPETALRETINGLLEKTQCQQSKDMLG</sequence>
<evidence type="ECO:0000313" key="3">
    <source>
        <dbReference type="Proteomes" id="UP001231915"/>
    </source>
</evidence>
<keyword evidence="1" id="KW-0732">Signal</keyword>
<name>A0ABT7ET12_9GAMM</name>
<accession>A0ABT7ET12</accession>
<dbReference type="Gene3D" id="3.40.30.10">
    <property type="entry name" value="Glutaredoxin"/>
    <property type="match status" value="1"/>
</dbReference>